<dbReference type="AlphaFoldDB" id="A0A094J2D6"/>
<dbReference type="EMBL" id="JPZO01000129">
    <property type="protein sequence ID" value="KFZ32214.1"/>
    <property type="molecule type" value="Genomic_DNA"/>
</dbReference>
<sequence>MYKLIPEDIKDEFDIKLLKQDLSQEYFKELIDSDAVVVTEGNYLLDKISLMKTTCYRYMAWVPIESYGFCRQGREIQGSYR</sequence>
<reference evidence="1" key="1">
    <citation type="submission" date="2014-08" db="EMBL/GenBank/DDBJ databases">
        <title>Fullgenome sequencing of Anoxybacillus sp.25 isolate from Garga hot-spring Russia.</title>
        <authorList>
            <person name="Rozanov A.S."/>
            <person name="Kotenko A.V."/>
            <person name="Malup T.K."/>
            <person name="Peltek S.E."/>
        </authorList>
    </citation>
    <scope>NUCLEOTIDE SEQUENCE [LARGE SCALE GENOMIC DNA]</scope>
    <source>
        <strain evidence="1">25</strain>
    </source>
</reference>
<comment type="caution">
    <text evidence="1">The sequence shown here is derived from an EMBL/GenBank/DDBJ whole genome shotgun (WGS) entry which is preliminary data.</text>
</comment>
<gene>
    <name evidence="1" type="ORF">JS44_14930</name>
</gene>
<accession>A0A094J2D6</accession>
<organism evidence="1">
    <name type="scientific">Anoxybacillus flavithermus</name>
    <dbReference type="NCBI Taxonomy" id="33934"/>
    <lineage>
        <taxon>Bacteria</taxon>
        <taxon>Bacillati</taxon>
        <taxon>Bacillota</taxon>
        <taxon>Bacilli</taxon>
        <taxon>Bacillales</taxon>
        <taxon>Anoxybacillaceae</taxon>
        <taxon>Anoxybacillus</taxon>
    </lineage>
</organism>
<proteinExistence type="predicted"/>
<protein>
    <submittedName>
        <fullName evidence="1">Uncharacterized protein</fullName>
    </submittedName>
</protein>
<evidence type="ECO:0000313" key="1">
    <source>
        <dbReference type="EMBL" id="KFZ32214.1"/>
    </source>
</evidence>
<name>A0A094J2D6_9BACL</name>